<evidence type="ECO:0000256" key="1">
    <source>
        <dbReference type="ARBA" id="ARBA00022574"/>
    </source>
</evidence>
<dbReference type="InterPro" id="IPR036322">
    <property type="entry name" value="WD40_repeat_dom_sf"/>
</dbReference>
<dbReference type="AlphaFoldDB" id="A0A5A8C7C5"/>
<protein>
    <submittedName>
        <fullName evidence="4">Uncharacterized protein</fullName>
    </submittedName>
</protein>
<dbReference type="SUPFAM" id="SSF50978">
    <property type="entry name" value="WD40 repeat-like"/>
    <property type="match status" value="1"/>
</dbReference>
<dbReference type="InterPro" id="IPR001680">
    <property type="entry name" value="WD40_rpt"/>
</dbReference>
<comment type="caution">
    <text evidence="4">The sequence shown here is derived from an EMBL/GenBank/DDBJ whole genome shotgun (WGS) entry which is preliminary data.</text>
</comment>
<dbReference type="Gene3D" id="2.130.10.10">
    <property type="entry name" value="YVTN repeat-like/Quinoprotein amine dehydrogenase"/>
    <property type="match status" value="1"/>
</dbReference>
<dbReference type="Proteomes" id="UP000325113">
    <property type="component" value="Unassembled WGS sequence"/>
</dbReference>
<dbReference type="PANTHER" id="PTHR10971">
    <property type="entry name" value="MRNA EXPORT FACTOR AND BUB3"/>
    <property type="match status" value="1"/>
</dbReference>
<evidence type="ECO:0000256" key="3">
    <source>
        <dbReference type="SAM" id="MobiDB-lite"/>
    </source>
</evidence>
<dbReference type="Pfam" id="PF00400">
    <property type="entry name" value="WD40"/>
    <property type="match status" value="1"/>
</dbReference>
<sequence>MAFGAAFGGAPAYGAPAANPFATAAAPPAANPFAAPAAAAPGPFGAPPAVATGGFGGFGAPAATAGYGAPAANPFGAPAAPAAPASNPFGAPAATAGYGAAAAPFGAPAATAGFGAPAAPFGAPAAAAASPLGGPAPHAPETACAGSSFGDRPVQLEQAGQSIDTISSISWAPSGRFLCTAGWDAKVRVFQLNAMPPAANAGATYKGAQNSIGAPVLDAKWLAEDQLVFCGLNRQVQIWNVTANSLTAVGIHDAGVRNVVPIPEMGAVVSAGFDKALRVFDVRTPRCVHVVPLASTVMSMDAALDLVVVAGGQIETSSTKAYNHRAGAIELFNMRMLPRPERQFESPLKFQSRVVKVFPDASSFVLGSVEGRCTFRLRDAARDGVKDAGGFNFRCHRDTRNNAYCVNAIDTQPNTGGAPGPGRSRPFSDVFITGGSNGSITLWDRGLRKRVSEQWPGRPQTPISALKFDPTGYYLAYAHGYDWSKGSLGRKEHMAEWGPQATSLHIHNVTEDDMTPRR</sequence>
<dbReference type="InterPro" id="IPR015943">
    <property type="entry name" value="WD40/YVTN_repeat-like_dom_sf"/>
</dbReference>
<dbReference type="SMART" id="SM00320">
    <property type="entry name" value="WD40"/>
    <property type="match status" value="4"/>
</dbReference>
<name>A0A5A8C7C5_CAFRO</name>
<dbReference type="EMBL" id="VLTM01000146">
    <property type="protein sequence ID" value="KAA0148587.1"/>
    <property type="molecule type" value="Genomic_DNA"/>
</dbReference>
<keyword evidence="1" id="KW-0853">WD repeat</keyword>
<feature type="region of interest" description="Disordered" evidence="3">
    <location>
        <begin position="127"/>
        <end position="150"/>
    </location>
</feature>
<accession>A0A5A8C7C5</accession>
<organism evidence="4 5">
    <name type="scientific">Cafeteria roenbergensis</name>
    <name type="common">Marine flagellate</name>
    <dbReference type="NCBI Taxonomy" id="33653"/>
    <lineage>
        <taxon>Eukaryota</taxon>
        <taxon>Sar</taxon>
        <taxon>Stramenopiles</taxon>
        <taxon>Bigyra</taxon>
        <taxon>Opalozoa</taxon>
        <taxon>Bicosoecida</taxon>
        <taxon>Cafeteriaceae</taxon>
        <taxon>Cafeteria</taxon>
    </lineage>
</organism>
<proteinExistence type="predicted"/>
<keyword evidence="2" id="KW-0677">Repeat</keyword>
<reference evidence="4 5" key="1">
    <citation type="submission" date="2019-07" db="EMBL/GenBank/DDBJ databases">
        <title>Genomes of Cafeteria roenbergensis.</title>
        <authorList>
            <person name="Fischer M.G."/>
            <person name="Hackl T."/>
            <person name="Roman M."/>
        </authorList>
    </citation>
    <scope>NUCLEOTIDE SEQUENCE [LARGE SCALE GENOMIC DNA]</scope>
    <source>
        <strain evidence="4 5">Cflag</strain>
    </source>
</reference>
<evidence type="ECO:0000256" key="2">
    <source>
        <dbReference type="ARBA" id="ARBA00022737"/>
    </source>
</evidence>
<gene>
    <name evidence="4" type="ORF">FNF31_07377</name>
</gene>
<evidence type="ECO:0000313" key="4">
    <source>
        <dbReference type="EMBL" id="KAA0148587.1"/>
    </source>
</evidence>
<evidence type="ECO:0000313" key="5">
    <source>
        <dbReference type="Proteomes" id="UP000325113"/>
    </source>
</evidence>
<feature type="compositionally biased region" description="Low complexity" evidence="3">
    <location>
        <begin position="127"/>
        <end position="140"/>
    </location>
</feature>